<sequence>MSLEVFLSQIADAIDSTPREKIISMLSIRLPKSCKENFDGYLKRSALSEDKKIKLITLSSSIKARPFKKAMLPLSDGNMAYIGLLNRKGISYSKGVAIINTQKAMDLLFDQMRILKIENNPRLVEYLIINLEKQNVFIPDDLKLNSPHSFFI</sequence>
<dbReference type="PATRIC" id="fig|1195763.3.peg.4064"/>
<gene>
    <name evidence="1" type="ORF">ABT56_19005</name>
</gene>
<dbReference type="EMBL" id="LDOT01000032">
    <property type="protein sequence ID" value="KLV03523.1"/>
    <property type="molecule type" value="Genomic_DNA"/>
</dbReference>
<proteinExistence type="predicted"/>
<name>A0A0J1GUW0_9GAMM</name>
<dbReference type="AlphaFoldDB" id="A0A0J1GUW0"/>
<protein>
    <submittedName>
        <fullName evidence="1">Uncharacterized protein</fullName>
    </submittedName>
</protein>
<keyword evidence="2" id="KW-1185">Reference proteome</keyword>
<dbReference type="Proteomes" id="UP000036097">
    <property type="component" value="Unassembled WGS sequence"/>
</dbReference>
<organism evidence="1 2">
    <name type="scientific">Photobacterium aquae</name>
    <dbReference type="NCBI Taxonomy" id="1195763"/>
    <lineage>
        <taxon>Bacteria</taxon>
        <taxon>Pseudomonadati</taxon>
        <taxon>Pseudomonadota</taxon>
        <taxon>Gammaproteobacteria</taxon>
        <taxon>Vibrionales</taxon>
        <taxon>Vibrionaceae</taxon>
        <taxon>Photobacterium</taxon>
    </lineage>
</organism>
<reference evidence="1 2" key="1">
    <citation type="submission" date="2015-05" db="EMBL/GenBank/DDBJ databases">
        <title>Photobacterium galathea sp. nov.</title>
        <authorList>
            <person name="Machado H."/>
            <person name="Gram L."/>
        </authorList>
    </citation>
    <scope>NUCLEOTIDE SEQUENCE [LARGE SCALE GENOMIC DNA]</scope>
    <source>
        <strain evidence="1 2">CGMCC 1.12159</strain>
    </source>
</reference>
<dbReference type="RefSeq" id="WP_047880485.1">
    <property type="nucleotide sequence ID" value="NZ_LDOT01000032.1"/>
</dbReference>
<comment type="caution">
    <text evidence="1">The sequence shown here is derived from an EMBL/GenBank/DDBJ whole genome shotgun (WGS) entry which is preliminary data.</text>
</comment>
<evidence type="ECO:0000313" key="1">
    <source>
        <dbReference type="EMBL" id="KLV03523.1"/>
    </source>
</evidence>
<evidence type="ECO:0000313" key="2">
    <source>
        <dbReference type="Proteomes" id="UP000036097"/>
    </source>
</evidence>
<accession>A0A0J1GUW0</accession>